<dbReference type="AlphaFoldDB" id="A0A2S2D0Y7"/>
<accession>A0A2S2D0Y7</accession>
<feature type="region of interest" description="Disordered" evidence="1">
    <location>
        <begin position="1"/>
        <end position="26"/>
    </location>
</feature>
<name>A0A2S2D0Y7_9PROT</name>
<evidence type="ECO:0000313" key="3">
    <source>
        <dbReference type="Proteomes" id="UP000245629"/>
    </source>
</evidence>
<dbReference type="Pfam" id="PF18906">
    <property type="entry name" value="Phage_tube_2"/>
    <property type="match status" value="1"/>
</dbReference>
<keyword evidence="2" id="KW-0614">Plasmid</keyword>
<evidence type="ECO:0000256" key="1">
    <source>
        <dbReference type="SAM" id="MobiDB-lite"/>
    </source>
</evidence>
<dbReference type="Proteomes" id="UP000245629">
    <property type="component" value="Plasmid unnamed5"/>
</dbReference>
<evidence type="ECO:0000313" key="2">
    <source>
        <dbReference type="EMBL" id="AWK90348.1"/>
    </source>
</evidence>
<sequence>MTSSNRVRLTGVAESVPGTTPANPRMRKQRVTSIGLTSKTDYEDSAELRDDRMNADPMAVGQTNGGQLAIEWHYPVPGSLLDAEIASAFCNDWVNTPSRENDGTPASAIASVTAATQVVAVAAGTAFAAGHLVLFSGFSAANNGVRKVTTGSATVPAFAASGLVDDAAPGAAARMKVVGAEGAAGDITATLTGLASTALDFTTLGLSVGQWVKIGGTAAGYRFDTDGCNVWARIIGIAAHALTLDNRPAAGWAVDAGAGKTIRLWFGDTIRNGVAIRSVSLERGYMGQTTPTYIVQAGMRVNTLEFGGAAKKPATGSVSFMGMGGGSGTVSLDDTPDEAPDMAAYPVMAFSANCGRIGVGGSALGRPDWARSIKFTINNNLRARDALSDGDAFSPGPVEIADGSCDVAVELDTFFGSSSLLQLIETGQQVGVNCRLEKGGRAMIWEAPRLTAKEGDPAVGGKNQDVTLAPRFSASKDSLTGAQLLLNRIEYYQ</sequence>
<dbReference type="EMBL" id="CP029360">
    <property type="protein sequence ID" value="AWK90348.1"/>
    <property type="molecule type" value="Genomic_DNA"/>
</dbReference>
<dbReference type="InterPro" id="IPR044000">
    <property type="entry name" value="Phage_tube_2"/>
</dbReference>
<reference evidence="3" key="1">
    <citation type="submission" date="2018-05" db="EMBL/GenBank/DDBJ databases">
        <title>Azospirillum thermophila sp. nov., a novel isolated from hot spring.</title>
        <authorList>
            <person name="Zhao Z."/>
        </authorList>
    </citation>
    <scope>NUCLEOTIDE SEQUENCE [LARGE SCALE GENOMIC DNA]</scope>
    <source>
        <strain evidence="3">CFH 70021</strain>
        <plasmid evidence="3">unnamed5</plasmid>
    </source>
</reference>
<organism evidence="2 3">
    <name type="scientific">Azospirillum thermophilum</name>
    <dbReference type="NCBI Taxonomy" id="2202148"/>
    <lineage>
        <taxon>Bacteria</taxon>
        <taxon>Pseudomonadati</taxon>
        <taxon>Pseudomonadota</taxon>
        <taxon>Alphaproteobacteria</taxon>
        <taxon>Rhodospirillales</taxon>
        <taxon>Azospirillaceae</taxon>
        <taxon>Azospirillum</taxon>
    </lineage>
</organism>
<geneLocation type="plasmid" evidence="2 3">
    <name>unnamed5</name>
</geneLocation>
<keyword evidence="3" id="KW-1185">Reference proteome</keyword>
<protein>
    <recommendedName>
        <fullName evidence="4">Phage tail protein</fullName>
    </recommendedName>
</protein>
<dbReference type="KEGG" id="azz:DEW08_30510"/>
<dbReference type="RefSeq" id="WP_109334575.1">
    <property type="nucleotide sequence ID" value="NZ_CP029360.1"/>
</dbReference>
<evidence type="ECO:0008006" key="4">
    <source>
        <dbReference type="Google" id="ProtNLM"/>
    </source>
</evidence>
<dbReference type="OrthoDB" id="8048894at2"/>
<gene>
    <name evidence="2" type="ORF">DEW08_30510</name>
</gene>
<proteinExistence type="predicted"/>